<comment type="similarity">
    <text evidence="1">Belongs to the UPF0201 family.</text>
</comment>
<dbReference type="GeneID" id="10289402"/>
<accession>F0QUW9</accession>
<dbReference type="Proteomes" id="UP000007485">
    <property type="component" value="Chromosome"/>
</dbReference>
<dbReference type="RefSeq" id="WP_013605113.1">
    <property type="nucleotide sequence ID" value="NC_015151.1"/>
</dbReference>
<dbReference type="NCBIfam" id="NF001687">
    <property type="entry name" value="PRK00447.1"/>
    <property type="match status" value="1"/>
</dbReference>
<dbReference type="HAMAP" id="MF_01112">
    <property type="entry name" value="UPF0201"/>
    <property type="match status" value="1"/>
</dbReference>
<dbReference type="HOGENOM" id="CLU_134829_1_0_2"/>
<dbReference type="STRING" id="985053.VMUT_1750"/>
<dbReference type="AlphaFoldDB" id="F0QUW9"/>
<gene>
    <name evidence="2" type="ordered locus">VMUT_1750</name>
</gene>
<dbReference type="SUPFAM" id="SSF55282">
    <property type="entry name" value="RL5-like"/>
    <property type="match status" value="1"/>
</dbReference>
<dbReference type="KEGG" id="vmo:VMUT_1750"/>
<evidence type="ECO:0000313" key="2">
    <source>
        <dbReference type="EMBL" id="ADY01951.1"/>
    </source>
</evidence>
<dbReference type="EMBL" id="CP002529">
    <property type="protein sequence ID" value="ADY01951.1"/>
    <property type="molecule type" value="Genomic_DNA"/>
</dbReference>
<dbReference type="InterPro" id="IPR002739">
    <property type="entry name" value="PAB1135-like"/>
</dbReference>
<organism evidence="2 3">
    <name type="scientific">Vulcanisaeta moutnovskia (strain 768-28)</name>
    <dbReference type="NCBI Taxonomy" id="985053"/>
    <lineage>
        <taxon>Archaea</taxon>
        <taxon>Thermoproteota</taxon>
        <taxon>Thermoprotei</taxon>
        <taxon>Thermoproteales</taxon>
        <taxon>Thermoproteaceae</taxon>
        <taxon>Vulcanisaeta</taxon>
    </lineage>
</organism>
<dbReference type="PANTHER" id="PTHR39652:SF1">
    <property type="entry name" value="UPF0201 PROTEIN TK1335"/>
    <property type="match status" value="1"/>
</dbReference>
<dbReference type="OrthoDB" id="7819at2157"/>
<reference evidence="2 3" key="1">
    <citation type="journal article" date="2011" name="J. Bacteriol.">
        <title>Complete genome sequence of 'Vulcanisaeta moutnovskia' strain 768-28, a novel member of the hyperthermophilic crenarchaeal genus vulcanisaeta.</title>
        <authorList>
            <person name="Gumerov V.M."/>
            <person name="Mardanov A.V."/>
            <person name="Beletsky A.V."/>
            <person name="Prokofeva M.I."/>
            <person name="Bonch-Osmolovskaya E.A."/>
            <person name="Ravin N.V."/>
            <person name="Skryabin K.G."/>
        </authorList>
    </citation>
    <scope>NUCLEOTIDE SEQUENCE [LARGE SCALE GENOMIC DNA]</scope>
    <source>
        <strain evidence="2 3">768-28</strain>
    </source>
</reference>
<name>F0QUW9_VULM7</name>
<keyword evidence="3" id="KW-1185">Reference proteome</keyword>
<dbReference type="PANTHER" id="PTHR39652">
    <property type="entry name" value="UPF0201 PROTEIN TK1335"/>
    <property type="match status" value="1"/>
</dbReference>
<dbReference type="eggNOG" id="arCOG01043">
    <property type="taxonomic scope" value="Archaea"/>
</dbReference>
<dbReference type="InterPro" id="IPR022803">
    <property type="entry name" value="Ribosomal_uL5_dom_sf"/>
</dbReference>
<proteinExistence type="inferred from homology"/>
<dbReference type="Pfam" id="PF01877">
    <property type="entry name" value="RNA_binding"/>
    <property type="match status" value="1"/>
</dbReference>
<evidence type="ECO:0000256" key="1">
    <source>
        <dbReference type="HAMAP-Rule" id="MF_01112"/>
    </source>
</evidence>
<sequence length="144" mass="16508">MRTEVWVEVRPTEDEDKVKRALSNVFIYDELRVEESEGKKYIVALGIGFKSLVRVHNLIKEQGIEDSARSVLMKGIDGNRVIFHLHKQAAYAGMLTFVTEENESPLGPITFIVETNDPKRLIDWLAPKTSRGRRLYEVQPPEDP</sequence>
<dbReference type="Gene3D" id="3.30.1440.10">
    <property type="match status" value="1"/>
</dbReference>
<protein>
    <recommendedName>
        <fullName evidence="1">UPF0201 protein VMUT_1750</fullName>
    </recommendedName>
</protein>
<evidence type="ECO:0000313" key="3">
    <source>
        <dbReference type="Proteomes" id="UP000007485"/>
    </source>
</evidence>